<dbReference type="OrthoDB" id="190276at2"/>
<proteinExistence type="predicted"/>
<dbReference type="EMBL" id="FOFN01000003">
    <property type="protein sequence ID" value="SEQ80540.1"/>
    <property type="molecule type" value="Genomic_DNA"/>
</dbReference>
<dbReference type="PANTHER" id="PTHR31212">
    <property type="entry name" value="ALPHA-KETOGLUTARATE-DEPENDENT DIOXYGENASE ALKB HOMOLOG 3"/>
    <property type="match status" value="1"/>
</dbReference>
<dbReference type="GO" id="GO:0140097">
    <property type="term" value="F:catalytic activity, acting on DNA"/>
    <property type="evidence" value="ECO:0007669"/>
    <property type="project" value="UniProtKB-ARBA"/>
</dbReference>
<evidence type="ECO:0000313" key="10">
    <source>
        <dbReference type="EMBL" id="SEQ80540.1"/>
    </source>
</evidence>
<dbReference type="GO" id="GO:0006307">
    <property type="term" value="P:DNA alkylation repair"/>
    <property type="evidence" value="ECO:0007669"/>
    <property type="project" value="InterPro"/>
</dbReference>
<dbReference type="InterPro" id="IPR037151">
    <property type="entry name" value="AlkB-like_sf"/>
</dbReference>
<keyword evidence="5 10" id="KW-0223">Dioxygenase</keyword>
<dbReference type="PANTHER" id="PTHR31212:SF4">
    <property type="entry name" value="ALPHA-KETOGLUTARATE-DEPENDENT DIOXYGENASE ALKB HOMOLOG 3"/>
    <property type="match status" value="1"/>
</dbReference>
<dbReference type="GO" id="GO:0046872">
    <property type="term" value="F:metal ion binding"/>
    <property type="evidence" value="ECO:0007669"/>
    <property type="project" value="UniProtKB-KW"/>
</dbReference>
<feature type="domain" description="Fe2OG dioxygenase" evidence="9">
    <location>
        <begin position="99"/>
        <end position="197"/>
    </location>
</feature>
<dbReference type="InterPro" id="IPR005123">
    <property type="entry name" value="Oxoglu/Fe-dep_dioxygenase_dom"/>
</dbReference>
<reference evidence="10 11" key="1">
    <citation type="submission" date="2016-10" db="EMBL/GenBank/DDBJ databases">
        <authorList>
            <person name="de Groot N.N."/>
        </authorList>
    </citation>
    <scope>NUCLEOTIDE SEQUENCE [LARGE SCALE GENOMIC DNA]</scope>
    <source>
        <strain evidence="10 11">DSM 21035</strain>
    </source>
</reference>
<evidence type="ECO:0000256" key="5">
    <source>
        <dbReference type="ARBA" id="ARBA00022964"/>
    </source>
</evidence>
<dbReference type="FunFam" id="2.60.120.590:FF:000004">
    <property type="entry name" value="DNA oxidative demethylase ALKBH2"/>
    <property type="match status" value="1"/>
</dbReference>
<evidence type="ECO:0000313" key="11">
    <source>
        <dbReference type="Proteomes" id="UP000198999"/>
    </source>
</evidence>
<evidence type="ECO:0000256" key="8">
    <source>
        <dbReference type="ARBA" id="ARBA00023204"/>
    </source>
</evidence>
<dbReference type="AlphaFoldDB" id="A0A1H9J111"/>
<dbReference type="Proteomes" id="UP000198999">
    <property type="component" value="Unassembled WGS sequence"/>
</dbReference>
<keyword evidence="3" id="KW-0227">DNA damage</keyword>
<dbReference type="Gene3D" id="2.60.120.590">
    <property type="entry name" value="Alpha-ketoglutarate-dependent dioxygenase AlkB-like"/>
    <property type="match status" value="1"/>
</dbReference>
<comment type="cofactor">
    <cofactor evidence="1">
        <name>Fe(2+)</name>
        <dbReference type="ChEBI" id="CHEBI:29033"/>
    </cofactor>
</comment>
<evidence type="ECO:0000259" key="9">
    <source>
        <dbReference type="PROSITE" id="PS51471"/>
    </source>
</evidence>
<evidence type="ECO:0000256" key="1">
    <source>
        <dbReference type="ARBA" id="ARBA00001954"/>
    </source>
</evidence>
<keyword evidence="11" id="KW-1185">Reference proteome</keyword>
<dbReference type="Pfam" id="PF13532">
    <property type="entry name" value="2OG-FeII_Oxy_2"/>
    <property type="match status" value="1"/>
</dbReference>
<organism evidence="10 11">
    <name type="scientific">Hyunsoonleella jejuensis</name>
    <dbReference type="NCBI Taxonomy" id="419940"/>
    <lineage>
        <taxon>Bacteria</taxon>
        <taxon>Pseudomonadati</taxon>
        <taxon>Bacteroidota</taxon>
        <taxon>Flavobacteriia</taxon>
        <taxon>Flavobacteriales</taxon>
        <taxon>Flavobacteriaceae</taxon>
    </lineage>
</organism>
<dbReference type="GO" id="GO:0016787">
    <property type="term" value="F:hydrolase activity"/>
    <property type="evidence" value="ECO:0007669"/>
    <property type="project" value="UniProtKB-ARBA"/>
</dbReference>
<accession>A0A1H9J111</accession>
<name>A0A1H9J111_9FLAO</name>
<dbReference type="GO" id="GO:0016705">
    <property type="term" value="F:oxidoreductase activity, acting on paired donors, with incorporation or reduction of molecular oxygen"/>
    <property type="evidence" value="ECO:0007669"/>
    <property type="project" value="UniProtKB-ARBA"/>
</dbReference>
<evidence type="ECO:0000256" key="4">
    <source>
        <dbReference type="ARBA" id="ARBA00022842"/>
    </source>
</evidence>
<gene>
    <name evidence="10" type="ORF">SAMN05421824_2358</name>
</gene>
<keyword evidence="8" id="KW-0234">DNA repair</keyword>
<dbReference type="PROSITE" id="PS51471">
    <property type="entry name" value="FE2OG_OXY"/>
    <property type="match status" value="1"/>
</dbReference>
<evidence type="ECO:0000256" key="6">
    <source>
        <dbReference type="ARBA" id="ARBA00023002"/>
    </source>
</evidence>
<protein>
    <submittedName>
        <fullName evidence="10">Alkylated DNA repair dioxygenase AlkB</fullName>
    </submittedName>
</protein>
<evidence type="ECO:0000256" key="3">
    <source>
        <dbReference type="ARBA" id="ARBA00022763"/>
    </source>
</evidence>
<sequence length="209" mass="24317">MRLLNAENLNLEDADVTYYPNFFDKTEADKYFKNLFDEIPWQQDDIKVFGKTYNQPRLTAFFGENNQPYSYSNITMLPKPFEGHILEIKNTIEGALNTSFTSCLANLYRNGKDSNGWHADNEKELGENPIIASITLGEERVFHFKHKYDKNLKKKLVLKHGSLLLMQGTTQEYWLHQIPKTSRKISPRINLTFRIIPQKNRVPSNSVLS</sequence>
<dbReference type="InterPro" id="IPR032854">
    <property type="entry name" value="ALKBH3"/>
</dbReference>
<keyword evidence="7" id="KW-0408">Iron</keyword>
<keyword evidence="2" id="KW-0479">Metal-binding</keyword>
<dbReference type="RefSeq" id="WP_092579767.1">
    <property type="nucleotide sequence ID" value="NZ_FOFN01000003.1"/>
</dbReference>
<keyword evidence="6" id="KW-0560">Oxidoreductase</keyword>
<dbReference type="GO" id="GO:0032451">
    <property type="term" value="F:demethylase activity"/>
    <property type="evidence" value="ECO:0007669"/>
    <property type="project" value="UniProtKB-ARBA"/>
</dbReference>
<evidence type="ECO:0000256" key="2">
    <source>
        <dbReference type="ARBA" id="ARBA00022723"/>
    </source>
</evidence>
<evidence type="ECO:0000256" key="7">
    <source>
        <dbReference type="ARBA" id="ARBA00023004"/>
    </source>
</evidence>
<keyword evidence="4" id="KW-0460">Magnesium</keyword>
<dbReference type="SUPFAM" id="SSF51197">
    <property type="entry name" value="Clavaminate synthase-like"/>
    <property type="match status" value="1"/>
</dbReference>
<dbReference type="GO" id="GO:0051213">
    <property type="term" value="F:dioxygenase activity"/>
    <property type="evidence" value="ECO:0007669"/>
    <property type="project" value="UniProtKB-KW"/>
</dbReference>
<dbReference type="InterPro" id="IPR027450">
    <property type="entry name" value="AlkB-like"/>
</dbReference>